<proteinExistence type="predicted"/>
<feature type="transmembrane region" description="Helical" evidence="2">
    <location>
        <begin position="142"/>
        <end position="163"/>
    </location>
</feature>
<protein>
    <submittedName>
        <fullName evidence="3">Uncharacterized membrane protein YczE</fullName>
    </submittedName>
</protein>
<keyword evidence="2" id="KW-0472">Membrane</keyword>
<organism evidence="3 4">
    <name type="scientific">Nocardiopsis flavescens</name>
    <dbReference type="NCBI Taxonomy" id="758803"/>
    <lineage>
        <taxon>Bacteria</taxon>
        <taxon>Bacillati</taxon>
        <taxon>Actinomycetota</taxon>
        <taxon>Actinomycetes</taxon>
        <taxon>Streptosporangiales</taxon>
        <taxon>Nocardiopsidaceae</taxon>
        <taxon>Nocardiopsis</taxon>
    </lineage>
</organism>
<evidence type="ECO:0000256" key="2">
    <source>
        <dbReference type="SAM" id="Phobius"/>
    </source>
</evidence>
<evidence type="ECO:0000313" key="3">
    <source>
        <dbReference type="EMBL" id="SHJ18755.1"/>
    </source>
</evidence>
<evidence type="ECO:0000256" key="1">
    <source>
        <dbReference type="SAM" id="MobiDB-lite"/>
    </source>
</evidence>
<feature type="region of interest" description="Disordered" evidence="1">
    <location>
        <begin position="1"/>
        <end position="53"/>
    </location>
</feature>
<feature type="compositionally biased region" description="Basic and acidic residues" evidence="1">
    <location>
        <begin position="1"/>
        <end position="13"/>
    </location>
</feature>
<dbReference type="PANTHER" id="PTHR40078:SF1">
    <property type="entry name" value="INTEGRAL MEMBRANE PROTEIN"/>
    <property type="match status" value="1"/>
</dbReference>
<feature type="compositionally biased region" description="Low complexity" evidence="1">
    <location>
        <begin position="41"/>
        <end position="53"/>
    </location>
</feature>
<reference evidence="3 4" key="1">
    <citation type="submission" date="2016-11" db="EMBL/GenBank/DDBJ databases">
        <authorList>
            <person name="Jaros S."/>
            <person name="Januszkiewicz K."/>
            <person name="Wedrychowicz H."/>
        </authorList>
    </citation>
    <scope>NUCLEOTIDE SEQUENCE [LARGE SCALE GENOMIC DNA]</scope>
    <source>
        <strain evidence="3 4">CGMCC 4.5723</strain>
    </source>
</reference>
<dbReference type="PANTHER" id="PTHR40078">
    <property type="entry name" value="INTEGRAL MEMBRANE PROTEIN-RELATED"/>
    <property type="match status" value="1"/>
</dbReference>
<dbReference type="InterPro" id="IPR038750">
    <property type="entry name" value="YczE/YyaS-like"/>
</dbReference>
<dbReference type="STRING" id="758803.SAMN05421803_10489"/>
<sequence>MDERRDPRPDDPRPQGPEAGTPGGPGAAPGPEGAEVREGAEGTAGTAAPGAGPGARVPLLSRVMVTPVLPRPRLRRLARLYVGLTLYGLSIALLIESDLGAMPWAVLDQGLALRTGLSIGTWTVIVGALLMLLWIPLRQKPGIGTLSNVVMIGATADLFLWLLPETGVLWVRVLGLLLGTLACALATGCYIGAALGPGPRDGIMTGLAGLGLSVRLARTVIEVAVVVVGFLLGGTVGLGTLVFAVAIGPLTQIFLPLFRMSENHPETPIRSGRG</sequence>
<feature type="transmembrane region" description="Helical" evidence="2">
    <location>
        <begin position="169"/>
        <end position="195"/>
    </location>
</feature>
<dbReference type="EMBL" id="FQZK01000004">
    <property type="protein sequence ID" value="SHJ18755.1"/>
    <property type="molecule type" value="Genomic_DNA"/>
</dbReference>
<gene>
    <name evidence="3" type="ORF">SAMN05421803_10489</name>
</gene>
<name>A0A1M6H9C0_9ACTN</name>
<dbReference type="Pfam" id="PF19700">
    <property type="entry name" value="DUF6198"/>
    <property type="match status" value="1"/>
</dbReference>
<keyword evidence="2" id="KW-0812">Transmembrane</keyword>
<accession>A0A1M6H9C0</accession>
<keyword evidence="4" id="KW-1185">Reference proteome</keyword>
<keyword evidence="2" id="KW-1133">Transmembrane helix</keyword>
<evidence type="ECO:0000313" key="4">
    <source>
        <dbReference type="Proteomes" id="UP000184452"/>
    </source>
</evidence>
<feature type="transmembrane region" description="Helical" evidence="2">
    <location>
        <begin position="77"/>
        <end position="95"/>
    </location>
</feature>
<feature type="transmembrane region" description="Helical" evidence="2">
    <location>
        <begin position="115"/>
        <end position="135"/>
    </location>
</feature>
<dbReference type="Proteomes" id="UP000184452">
    <property type="component" value="Unassembled WGS sequence"/>
</dbReference>
<dbReference type="AlphaFoldDB" id="A0A1M6H9C0"/>